<accession>A0A1B8U495</accession>
<keyword evidence="1" id="KW-0812">Transmembrane</keyword>
<protein>
    <recommendedName>
        <fullName evidence="4">MerC mercury resistance protein</fullName>
    </recommendedName>
</protein>
<dbReference type="InterPro" id="IPR004891">
    <property type="entry name" value="Mercury-R_MerC"/>
</dbReference>
<evidence type="ECO:0000313" key="3">
    <source>
        <dbReference type="Proteomes" id="UP000092612"/>
    </source>
</evidence>
<gene>
    <name evidence="2" type="ORF">LPB301_05520</name>
</gene>
<keyword evidence="1" id="KW-0472">Membrane</keyword>
<name>A0A1B8U495_9FLAO</name>
<evidence type="ECO:0008006" key="4">
    <source>
        <dbReference type="Google" id="ProtNLM"/>
    </source>
</evidence>
<dbReference type="Pfam" id="PF03203">
    <property type="entry name" value="MerC"/>
    <property type="match status" value="1"/>
</dbReference>
<dbReference type="AlphaFoldDB" id="A0A1B8U495"/>
<feature type="transmembrane region" description="Helical" evidence="1">
    <location>
        <begin position="45"/>
        <end position="63"/>
    </location>
</feature>
<dbReference type="OrthoDB" id="1274419at2"/>
<evidence type="ECO:0000313" key="2">
    <source>
        <dbReference type="EMBL" id="OBY66659.1"/>
    </source>
</evidence>
<keyword evidence="1" id="KW-1133">Transmembrane helix</keyword>
<reference evidence="3" key="1">
    <citation type="submission" date="2016-02" db="EMBL/GenBank/DDBJ databases">
        <title>Paenibacillus sp. LPB0068, isolated from Crassostrea gigas.</title>
        <authorList>
            <person name="Shin S.-K."/>
            <person name="Yi H."/>
        </authorList>
    </citation>
    <scope>NUCLEOTIDE SEQUENCE [LARGE SCALE GENOMIC DNA]</scope>
    <source>
        <strain evidence="3">KCTC 23969</strain>
    </source>
</reference>
<evidence type="ECO:0000256" key="1">
    <source>
        <dbReference type="SAM" id="Phobius"/>
    </source>
</evidence>
<feature type="transmembrane region" description="Helical" evidence="1">
    <location>
        <begin position="72"/>
        <end position="90"/>
    </location>
</feature>
<dbReference type="GO" id="GO:0015097">
    <property type="term" value="F:mercury ion transmembrane transporter activity"/>
    <property type="evidence" value="ECO:0007669"/>
    <property type="project" value="InterPro"/>
</dbReference>
<organism evidence="2 3">
    <name type="scientific">Polaribacter reichenbachii</name>
    <dbReference type="NCBI Taxonomy" id="996801"/>
    <lineage>
        <taxon>Bacteria</taxon>
        <taxon>Pseudomonadati</taxon>
        <taxon>Bacteroidota</taxon>
        <taxon>Flavobacteriia</taxon>
        <taxon>Flavobacteriales</taxon>
        <taxon>Flavobacteriaceae</taxon>
    </lineage>
</organism>
<feature type="transmembrane region" description="Helical" evidence="1">
    <location>
        <begin position="12"/>
        <end position="33"/>
    </location>
</feature>
<dbReference type="RefSeq" id="WP_068358792.1">
    <property type="nucleotide sequence ID" value="NZ_CP019337.1"/>
</dbReference>
<dbReference type="KEGG" id="prn:BW723_14450"/>
<sequence length="134" mass="15565">MILSNQKADSIGAISSTLCLIHCVATPFIFLAQSSLFNFGNEAPFWWKFFDYFFLVVSFIAVYRSTQTTSKNWIKPALWLSWFILFIVIINEKLEIFPIPESFIYLPTISLIALHLYNRKYCQCNTDKCCTHEG</sequence>
<dbReference type="EMBL" id="LSFL01000012">
    <property type="protein sequence ID" value="OBY66659.1"/>
    <property type="molecule type" value="Genomic_DNA"/>
</dbReference>
<keyword evidence="3" id="KW-1185">Reference proteome</keyword>
<dbReference type="Proteomes" id="UP000092612">
    <property type="component" value="Unassembled WGS sequence"/>
</dbReference>
<feature type="transmembrane region" description="Helical" evidence="1">
    <location>
        <begin position="102"/>
        <end position="118"/>
    </location>
</feature>
<proteinExistence type="predicted"/>
<dbReference type="GO" id="GO:0016020">
    <property type="term" value="C:membrane"/>
    <property type="evidence" value="ECO:0007669"/>
    <property type="project" value="InterPro"/>
</dbReference>
<dbReference type="STRING" id="996801.BW723_14450"/>
<comment type="caution">
    <text evidence="2">The sequence shown here is derived from an EMBL/GenBank/DDBJ whole genome shotgun (WGS) entry which is preliminary data.</text>
</comment>